<evidence type="ECO:0008006" key="8">
    <source>
        <dbReference type="Google" id="ProtNLM"/>
    </source>
</evidence>
<comment type="caution">
    <text evidence="6">The sequence shown here is derived from an EMBL/GenBank/DDBJ whole genome shotgun (WGS) entry which is preliminary data.</text>
</comment>
<evidence type="ECO:0000259" key="2">
    <source>
        <dbReference type="PROSITE" id="PS50112"/>
    </source>
</evidence>
<dbReference type="Pfam" id="PF00563">
    <property type="entry name" value="EAL"/>
    <property type="match status" value="1"/>
</dbReference>
<dbReference type="InterPro" id="IPR001610">
    <property type="entry name" value="PAC"/>
</dbReference>
<dbReference type="CDD" id="cd00130">
    <property type="entry name" value="PAS"/>
    <property type="match status" value="1"/>
</dbReference>
<dbReference type="Pfam" id="PF08376">
    <property type="entry name" value="NIT"/>
    <property type="match status" value="1"/>
</dbReference>
<dbReference type="EMBL" id="AUPZ01000001">
    <property type="protein sequence ID" value="EQB40687.1"/>
    <property type="molecule type" value="Genomic_DNA"/>
</dbReference>
<protein>
    <recommendedName>
        <fullName evidence="8">Diguanylate cyclase</fullName>
    </recommendedName>
</protein>
<keyword evidence="7" id="KW-1185">Reference proteome</keyword>
<dbReference type="SMART" id="SM00086">
    <property type="entry name" value="PAC"/>
    <property type="match status" value="1"/>
</dbReference>
<dbReference type="InterPro" id="IPR000700">
    <property type="entry name" value="PAS-assoc_C"/>
</dbReference>
<feature type="transmembrane region" description="Helical" evidence="1">
    <location>
        <begin position="293"/>
        <end position="314"/>
    </location>
</feature>
<dbReference type="PROSITE" id="PS50113">
    <property type="entry name" value="PAC"/>
    <property type="match status" value="1"/>
</dbReference>
<name>T0JUK1_9BACT</name>
<dbReference type="NCBIfam" id="TIGR00229">
    <property type="entry name" value="sensory_box"/>
    <property type="match status" value="1"/>
</dbReference>
<dbReference type="SMART" id="SM00267">
    <property type="entry name" value="GGDEF"/>
    <property type="match status" value="1"/>
</dbReference>
<dbReference type="SUPFAM" id="SSF55785">
    <property type="entry name" value="PYP-like sensor domain (PAS domain)"/>
    <property type="match status" value="1"/>
</dbReference>
<reference evidence="6 7" key="1">
    <citation type="submission" date="2013-07" db="EMBL/GenBank/DDBJ databases">
        <title>Sulfurimonas hongkongensis AST-10 Genome Sequencing.</title>
        <authorList>
            <person name="Cai L."/>
            <person name="Zhang T."/>
        </authorList>
    </citation>
    <scope>NUCLEOTIDE SEQUENCE [LARGE SCALE GENOMIC DNA]</scope>
    <source>
        <strain evidence="6 7">AST-10</strain>
    </source>
</reference>
<dbReference type="Gene3D" id="3.20.20.450">
    <property type="entry name" value="EAL domain"/>
    <property type="match status" value="1"/>
</dbReference>
<dbReference type="Pfam" id="PF00990">
    <property type="entry name" value="GGDEF"/>
    <property type="match status" value="1"/>
</dbReference>
<dbReference type="eggNOG" id="COG3829">
    <property type="taxonomic scope" value="Bacteria"/>
</dbReference>
<organism evidence="6 7">
    <name type="scientific">Sulfurimonas hongkongensis</name>
    <dbReference type="NCBI Taxonomy" id="1172190"/>
    <lineage>
        <taxon>Bacteria</taxon>
        <taxon>Pseudomonadati</taxon>
        <taxon>Campylobacterota</taxon>
        <taxon>Epsilonproteobacteria</taxon>
        <taxon>Campylobacterales</taxon>
        <taxon>Sulfurimonadaceae</taxon>
        <taxon>Sulfurimonas</taxon>
    </lineage>
</organism>
<keyword evidence="1" id="KW-0472">Membrane</keyword>
<dbReference type="Gene3D" id="3.30.450.20">
    <property type="entry name" value="PAS domain"/>
    <property type="match status" value="1"/>
</dbReference>
<dbReference type="eggNOG" id="COG5001">
    <property type="taxonomic scope" value="Bacteria"/>
</dbReference>
<dbReference type="PANTHER" id="PTHR33121">
    <property type="entry name" value="CYCLIC DI-GMP PHOSPHODIESTERASE PDEF"/>
    <property type="match status" value="1"/>
</dbReference>
<feature type="domain" description="GGDEF" evidence="5">
    <location>
        <begin position="483"/>
        <end position="612"/>
    </location>
</feature>
<dbReference type="InterPro" id="IPR035919">
    <property type="entry name" value="EAL_sf"/>
</dbReference>
<dbReference type="Proteomes" id="UP000015520">
    <property type="component" value="Unassembled WGS sequence"/>
</dbReference>
<dbReference type="GO" id="GO:0071111">
    <property type="term" value="F:cyclic-guanylate-specific phosphodiesterase activity"/>
    <property type="evidence" value="ECO:0007669"/>
    <property type="project" value="InterPro"/>
</dbReference>
<feature type="transmembrane region" description="Helical" evidence="1">
    <location>
        <begin position="12"/>
        <end position="33"/>
    </location>
</feature>
<dbReference type="InterPro" id="IPR029787">
    <property type="entry name" value="Nucleotide_cyclase"/>
</dbReference>
<dbReference type="InterPro" id="IPR043128">
    <property type="entry name" value="Rev_trsase/Diguanyl_cyclase"/>
</dbReference>
<dbReference type="InterPro" id="IPR013655">
    <property type="entry name" value="PAS_fold_3"/>
</dbReference>
<dbReference type="PANTHER" id="PTHR33121:SF71">
    <property type="entry name" value="OXYGEN SENSOR PROTEIN DOSP"/>
    <property type="match status" value="1"/>
</dbReference>
<dbReference type="RefSeq" id="WP_021286308.1">
    <property type="nucleotide sequence ID" value="NZ_AUPZ01000001.1"/>
</dbReference>
<evidence type="ECO:0000259" key="5">
    <source>
        <dbReference type="PROSITE" id="PS50887"/>
    </source>
</evidence>
<dbReference type="STRING" id="1172190.M947_00110"/>
<keyword evidence="1" id="KW-0812">Transmembrane</keyword>
<dbReference type="NCBIfam" id="TIGR00254">
    <property type="entry name" value="GGDEF"/>
    <property type="match status" value="1"/>
</dbReference>
<evidence type="ECO:0000256" key="1">
    <source>
        <dbReference type="SAM" id="Phobius"/>
    </source>
</evidence>
<dbReference type="InterPro" id="IPR000160">
    <property type="entry name" value="GGDEF_dom"/>
</dbReference>
<feature type="domain" description="PAS" evidence="2">
    <location>
        <begin position="352"/>
        <end position="387"/>
    </location>
</feature>
<proteinExistence type="predicted"/>
<dbReference type="PATRIC" id="fig|1172190.3.peg.21"/>
<evidence type="ECO:0000313" key="6">
    <source>
        <dbReference type="EMBL" id="EQB40687.1"/>
    </source>
</evidence>
<dbReference type="PROSITE" id="PS50883">
    <property type="entry name" value="EAL"/>
    <property type="match status" value="1"/>
</dbReference>
<evidence type="ECO:0000259" key="4">
    <source>
        <dbReference type="PROSITE" id="PS50883"/>
    </source>
</evidence>
<dbReference type="SUPFAM" id="SSF55073">
    <property type="entry name" value="Nucleotide cyclase"/>
    <property type="match status" value="1"/>
</dbReference>
<feature type="domain" description="EAL" evidence="4">
    <location>
        <begin position="622"/>
        <end position="862"/>
    </location>
</feature>
<dbReference type="CDD" id="cd01948">
    <property type="entry name" value="EAL"/>
    <property type="match status" value="1"/>
</dbReference>
<dbReference type="InterPro" id="IPR035965">
    <property type="entry name" value="PAS-like_dom_sf"/>
</dbReference>
<dbReference type="PROSITE" id="PS50112">
    <property type="entry name" value="PAS"/>
    <property type="match status" value="1"/>
</dbReference>
<evidence type="ECO:0000259" key="3">
    <source>
        <dbReference type="PROSITE" id="PS50113"/>
    </source>
</evidence>
<evidence type="ECO:0000313" key="7">
    <source>
        <dbReference type="Proteomes" id="UP000015520"/>
    </source>
</evidence>
<dbReference type="InterPro" id="IPR013587">
    <property type="entry name" value="Nitrate/nitrite_sensing"/>
</dbReference>
<dbReference type="PROSITE" id="PS50887">
    <property type="entry name" value="GGDEF"/>
    <property type="match status" value="1"/>
</dbReference>
<dbReference type="InterPro" id="IPR050706">
    <property type="entry name" value="Cyclic-di-GMP_PDE-like"/>
</dbReference>
<dbReference type="Gene3D" id="3.30.70.270">
    <property type="match status" value="1"/>
</dbReference>
<dbReference type="OrthoDB" id="9765776at2"/>
<dbReference type="AlphaFoldDB" id="T0JUK1"/>
<dbReference type="SMART" id="SM00091">
    <property type="entry name" value="PAS"/>
    <property type="match status" value="1"/>
</dbReference>
<accession>T0JUK1</accession>
<dbReference type="Pfam" id="PF08447">
    <property type="entry name" value="PAS_3"/>
    <property type="match status" value="1"/>
</dbReference>
<sequence length="862" mass="99983">MHNLNLKSKLFVLSTLPMIVIFILSTMILVEIFNKKQNIELTKKHIDNAVIISKFVHLLQLERGLSIELAVDEKSDKKERLTFVKQELEELLKNSTIDSNITLLNQCIEEKNSLDVGSLTINEIEEFYSLKISMLLDIINTIPNSINNLQDRNYIQAYTHLAVMKESLGKTRAILNKSFVKKEFQDDDFVKIRGFLNIYRMAQKRFESTLFKDRDFFYFYKKSLEEDRIKETFEIISFILNNPNNTKVDNLSYVWFEKVTHAIDTLKKVENELFANVKILLEKKQESNFYEMILVLMFLIISTVVIIFQAIIIIREILTSTNSLESNLSKSTSLLEQYKSAVDESAIVSKTDKDGIITYVNEKFCKINGYSESELLGKTHSVVNHPDMPKELFADLWQTIKCLKQPWIGEIKNLKKDGSAYWAKTFIKPILDANGSVIEFIAIRTDITQIVKQKIIFEKIAQTDALTNYANRYKLNSDIDEKHNLSIALFNIDGFRELNDFYGHAFGDCIIKSVADKIYNFISKDERLFFYRLQGDEFALLATEYERDSFIYKCRDILLLIKEDLTIENENIVLSCSCGIAFEDKTSLLPKADMALKIAKQENSDFVVYSDSINLNGKYENNIKCTKKLATALQNKKIVTFYQPIVNNLDLKYEKYESLIRMIDEDGSIISPYFFLDIAKKTKKYFDITKIVIAQSFEMFKDKDVEFSVNLSIMDVLEPKIHDYILMMLEKYDIGSKVVFEIVESEYIENFQTVKNFIDEVKRYGCKIAIDDFGTGYSNFEYLIKLKADYLKIDGSLIKNIDTDENAFLVVSTIVEFSKKLGMKTIAEFVENEAIFKIVKELEIDYSQGYYFSAPREKLVGY</sequence>
<dbReference type="SUPFAM" id="SSF141868">
    <property type="entry name" value="EAL domain-like"/>
    <property type="match status" value="1"/>
</dbReference>
<dbReference type="InterPro" id="IPR000014">
    <property type="entry name" value="PAS"/>
</dbReference>
<dbReference type="CDD" id="cd01949">
    <property type="entry name" value="GGDEF"/>
    <property type="match status" value="1"/>
</dbReference>
<dbReference type="InterPro" id="IPR001633">
    <property type="entry name" value="EAL_dom"/>
</dbReference>
<gene>
    <name evidence="6" type="ORF">M947_00110</name>
</gene>
<feature type="domain" description="PAC" evidence="3">
    <location>
        <begin position="407"/>
        <end position="459"/>
    </location>
</feature>
<dbReference type="SMART" id="SM00052">
    <property type="entry name" value="EAL"/>
    <property type="match status" value="1"/>
</dbReference>
<keyword evidence="1" id="KW-1133">Transmembrane helix</keyword>